<dbReference type="Pfam" id="PF01580">
    <property type="entry name" value="FtsK_SpoIIIE"/>
    <property type="match status" value="1"/>
</dbReference>
<dbReference type="GO" id="GO:0005886">
    <property type="term" value="C:plasma membrane"/>
    <property type="evidence" value="ECO:0007669"/>
    <property type="project" value="UniProtKB-SubCell"/>
</dbReference>
<dbReference type="GO" id="GO:0007059">
    <property type="term" value="P:chromosome segregation"/>
    <property type="evidence" value="ECO:0007669"/>
    <property type="project" value="UniProtKB-KW"/>
</dbReference>
<dbReference type="InterPro" id="IPR027417">
    <property type="entry name" value="P-loop_NTPase"/>
</dbReference>
<evidence type="ECO:0000256" key="8">
    <source>
        <dbReference type="ARBA" id="ARBA00022840"/>
    </source>
</evidence>
<dbReference type="InterPro" id="IPR050206">
    <property type="entry name" value="FtsK/SpoIIIE/SftA"/>
</dbReference>
<evidence type="ECO:0000256" key="6">
    <source>
        <dbReference type="ARBA" id="ARBA00022741"/>
    </source>
</evidence>
<keyword evidence="7" id="KW-0159">Chromosome partition</keyword>
<reference evidence="17 18" key="1">
    <citation type="journal article" date="2016" name="Nat. Commun.">
        <title>Thousands of microbial genomes shed light on interconnected biogeochemical processes in an aquifer system.</title>
        <authorList>
            <person name="Anantharaman K."/>
            <person name="Brown C.T."/>
            <person name="Hug L.A."/>
            <person name="Sharon I."/>
            <person name="Castelle C.J."/>
            <person name="Probst A.J."/>
            <person name="Thomas B.C."/>
            <person name="Singh A."/>
            <person name="Wilkins M.J."/>
            <person name="Karaoz U."/>
            <person name="Brodie E.L."/>
            <person name="Williams K.H."/>
            <person name="Hubbard S.S."/>
            <person name="Banfield J.F."/>
        </authorList>
    </citation>
    <scope>NUCLEOTIDE SEQUENCE [LARGE SCALE GENOMIC DNA]</scope>
</reference>
<comment type="caution">
    <text evidence="17">The sequence shown here is derived from an EMBL/GenBank/DDBJ whole genome shotgun (WGS) entry which is preliminary data.</text>
</comment>
<keyword evidence="3" id="KW-1003">Cell membrane</keyword>
<sequence length="892" mass="99182">MNFKKKKHSWSKPRQGTTLISFNRSKTVRSRNKKKVKSSGSGDWRGFIGFVVLGLSLLAMVSLISNLFNPADNMLGRYFGTALSHLLISFAGKVPSLLLPAILFYIGWNYITKVEISKYFRQLFFASVIFIELCIFASIRNLGLGRSWEQFYNTGGVLGNFIVQNILTIAFGTQRIGAYLVMAIIMTGTCIWGFRIDVYALALRIKAMGEMIGSFTQAFFRQVQFGFAGSASTATAAPNRIRVKSGINRPQKQLAAPHKETEIDDAVEMKNASIPAEFTEEELENLPLKKALEARLEKRQRAFLEDYNGPSIKEMIEEEALNLEKEVEEKIAKRGRKSKMAGKETENAPQTMDKAITGDDEVCMVEEESDNGDGQQGVFPKVVEIDPPEEDATVYDPYVVPSMDLLAEHEQQERKISQEEIQANADRLIEKLKDFKIQGRIGEVCPGPVVTRYELELAPGTKVAKVESLSLDLAIAMAVEKIRISLVPGKAAIGIELPNVHREKVFIKNVLTSKEFAQTDSQIKLVVGKDIAGKPFVVDLVKMPHMLIAGTTGSGKSMCTNSFLASILLAKSPDEVKLILVDPKVVEMNLYNGIPHLLSNVITNPKEAVSALKWGVAEMERRYQMLAKAICRNIAQFNDKVKDGSIMTTSIDEADKKRMPYIVIIIDELADLMCNCGKELEEEIVRLAQKARAVGIHLILATQRPEAKVVTGLIKSNMPSRVALTVNSAMDSRIIIDERGAEELLMYGDMLYKSAEMPQVKRIHGTYIETMESEALVEFVKNQNVKRDKMLSFEQEHRKAQLTLGAAGYGGEMSELMEAAKIIVSRQIGSTSLLQRKMSIGYAKAGRLMDQLEEIGVVGQNVGSKAREVMVENEEYLTVLFEQYAKGEPIGA</sequence>
<evidence type="ECO:0000256" key="15">
    <source>
        <dbReference type="SAM" id="Phobius"/>
    </source>
</evidence>
<feature type="transmembrane region" description="Helical" evidence="15">
    <location>
        <begin position="44"/>
        <end position="65"/>
    </location>
</feature>
<dbReference type="PANTHER" id="PTHR22683:SF41">
    <property type="entry name" value="DNA TRANSLOCASE FTSK"/>
    <property type="match status" value="1"/>
</dbReference>
<keyword evidence="14" id="KW-0175">Coiled coil</keyword>
<dbReference type="InterPro" id="IPR002543">
    <property type="entry name" value="FtsK_dom"/>
</dbReference>
<evidence type="ECO:0000256" key="4">
    <source>
        <dbReference type="ARBA" id="ARBA00022618"/>
    </source>
</evidence>
<dbReference type="EMBL" id="MFYX01000084">
    <property type="protein sequence ID" value="OGK03620.1"/>
    <property type="molecule type" value="Genomic_DNA"/>
</dbReference>
<name>A0A1F7FAD7_UNCRA</name>
<evidence type="ECO:0000313" key="18">
    <source>
        <dbReference type="Proteomes" id="UP000179243"/>
    </source>
</evidence>
<evidence type="ECO:0000313" key="17">
    <source>
        <dbReference type="EMBL" id="OGK03620.1"/>
    </source>
</evidence>
<organism evidence="17 18">
    <name type="scientific">Candidatus Raymondbacteria bacterium RIFOXYD12_FULL_49_13</name>
    <dbReference type="NCBI Taxonomy" id="1817890"/>
    <lineage>
        <taxon>Bacteria</taxon>
        <taxon>Raymondiibacteriota</taxon>
    </lineage>
</organism>
<evidence type="ECO:0000256" key="5">
    <source>
        <dbReference type="ARBA" id="ARBA00022692"/>
    </source>
</evidence>
<keyword evidence="4" id="KW-0132">Cell division</keyword>
<gene>
    <name evidence="17" type="ORF">A2519_02480</name>
</gene>
<evidence type="ECO:0000259" key="16">
    <source>
        <dbReference type="PROSITE" id="PS50901"/>
    </source>
</evidence>
<comment type="subcellular location">
    <subcellularLocation>
        <location evidence="1">Cell membrane</location>
        <topology evidence="1">Multi-pass membrane protein</topology>
    </subcellularLocation>
</comment>
<protein>
    <recommendedName>
        <fullName evidence="16">FtsK domain-containing protein</fullName>
    </recommendedName>
</protein>
<evidence type="ECO:0000256" key="9">
    <source>
        <dbReference type="ARBA" id="ARBA00022989"/>
    </source>
</evidence>
<dbReference type="InterPro" id="IPR025199">
    <property type="entry name" value="FtsK_4TM"/>
</dbReference>
<dbReference type="GO" id="GO:0051301">
    <property type="term" value="P:cell division"/>
    <property type="evidence" value="ECO:0007669"/>
    <property type="project" value="UniProtKB-KW"/>
</dbReference>
<dbReference type="Pfam" id="PF09397">
    <property type="entry name" value="FtsK_gamma"/>
    <property type="match status" value="1"/>
</dbReference>
<keyword evidence="12" id="KW-0131">Cell cycle</keyword>
<dbReference type="GO" id="GO:0003677">
    <property type="term" value="F:DNA binding"/>
    <property type="evidence" value="ECO:0007669"/>
    <property type="project" value="UniProtKB-KW"/>
</dbReference>
<dbReference type="GO" id="GO:0005524">
    <property type="term" value="F:ATP binding"/>
    <property type="evidence" value="ECO:0007669"/>
    <property type="project" value="UniProtKB-UniRule"/>
</dbReference>
<keyword evidence="9 15" id="KW-1133">Transmembrane helix</keyword>
<evidence type="ECO:0000256" key="10">
    <source>
        <dbReference type="ARBA" id="ARBA00023125"/>
    </source>
</evidence>
<evidence type="ECO:0000256" key="13">
    <source>
        <dbReference type="PROSITE-ProRule" id="PRU00289"/>
    </source>
</evidence>
<evidence type="ECO:0000256" key="1">
    <source>
        <dbReference type="ARBA" id="ARBA00004651"/>
    </source>
</evidence>
<dbReference type="InterPro" id="IPR041027">
    <property type="entry name" value="FtsK_alpha"/>
</dbReference>
<dbReference type="Gene3D" id="3.40.50.300">
    <property type="entry name" value="P-loop containing nucleotide triphosphate hydrolases"/>
    <property type="match status" value="1"/>
</dbReference>
<evidence type="ECO:0000256" key="3">
    <source>
        <dbReference type="ARBA" id="ARBA00022475"/>
    </source>
</evidence>
<evidence type="ECO:0000256" key="7">
    <source>
        <dbReference type="ARBA" id="ARBA00022829"/>
    </source>
</evidence>
<feature type="transmembrane region" description="Helical" evidence="15">
    <location>
        <begin position="176"/>
        <end position="194"/>
    </location>
</feature>
<proteinExistence type="inferred from homology"/>
<feature type="transmembrane region" description="Helical" evidence="15">
    <location>
        <begin position="151"/>
        <end position="171"/>
    </location>
</feature>
<keyword evidence="6 13" id="KW-0547">Nucleotide-binding</keyword>
<feature type="transmembrane region" description="Helical" evidence="15">
    <location>
        <begin position="85"/>
        <end position="107"/>
    </location>
</feature>
<dbReference type="Proteomes" id="UP000179243">
    <property type="component" value="Unassembled WGS sequence"/>
</dbReference>
<dbReference type="PANTHER" id="PTHR22683">
    <property type="entry name" value="SPORULATION PROTEIN RELATED"/>
    <property type="match status" value="1"/>
</dbReference>
<dbReference type="Gene3D" id="1.10.10.10">
    <property type="entry name" value="Winged helix-like DNA-binding domain superfamily/Winged helix DNA-binding domain"/>
    <property type="match status" value="1"/>
</dbReference>
<keyword evidence="10" id="KW-0238">DNA-binding</keyword>
<evidence type="ECO:0000256" key="2">
    <source>
        <dbReference type="ARBA" id="ARBA00006474"/>
    </source>
</evidence>
<feature type="transmembrane region" description="Helical" evidence="15">
    <location>
        <begin position="119"/>
        <end position="139"/>
    </location>
</feature>
<feature type="domain" description="FtsK" evidence="16">
    <location>
        <begin position="533"/>
        <end position="733"/>
    </location>
</feature>
<dbReference type="SUPFAM" id="SSF52540">
    <property type="entry name" value="P-loop containing nucleoside triphosphate hydrolases"/>
    <property type="match status" value="1"/>
</dbReference>
<feature type="coiled-coil region" evidence="14">
    <location>
        <begin position="402"/>
        <end position="438"/>
    </location>
</feature>
<dbReference type="InterPro" id="IPR036388">
    <property type="entry name" value="WH-like_DNA-bd_sf"/>
</dbReference>
<dbReference type="InterPro" id="IPR036390">
    <property type="entry name" value="WH_DNA-bd_sf"/>
</dbReference>
<dbReference type="SUPFAM" id="SSF46785">
    <property type="entry name" value="Winged helix' DNA-binding domain"/>
    <property type="match status" value="1"/>
</dbReference>
<evidence type="ECO:0000256" key="14">
    <source>
        <dbReference type="SAM" id="Coils"/>
    </source>
</evidence>
<dbReference type="Pfam" id="PF17854">
    <property type="entry name" value="FtsK_alpha"/>
    <property type="match status" value="1"/>
</dbReference>
<evidence type="ECO:0000256" key="12">
    <source>
        <dbReference type="ARBA" id="ARBA00023306"/>
    </source>
</evidence>
<keyword evidence="5 15" id="KW-0812">Transmembrane</keyword>
<keyword evidence="11 15" id="KW-0472">Membrane</keyword>
<dbReference type="AlphaFoldDB" id="A0A1F7FAD7"/>
<comment type="similarity">
    <text evidence="2">Belongs to the FtsK/SpoIIIE/SftA family.</text>
</comment>
<dbReference type="SMART" id="SM00843">
    <property type="entry name" value="Ftsk_gamma"/>
    <property type="match status" value="1"/>
</dbReference>
<evidence type="ECO:0000256" key="11">
    <source>
        <dbReference type="ARBA" id="ARBA00023136"/>
    </source>
</evidence>
<keyword evidence="8 13" id="KW-0067">ATP-binding</keyword>
<dbReference type="InterPro" id="IPR018541">
    <property type="entry name" value="Ftsk_gamma"/>
</dbReference>
<dbReference type="PROSITE" id="PS50901">
    <property type="entry name" value="FTSK"/>
    <property type="match status" value="1"/>
</dbReference>
<dbReference type="Pfam" id="PF13491">
    <property type="entry name" value="FtsK_4TM"/>
    <property type="match status" value="1"/>
</dbReference>
<feature type="binding site" evidence="13">
    <location>
        <begin position="550"/>
        <end position="557"/>
    </location>
    <ligand>
        <name>ATP</name>
        <dbReference type="ChEBI" id="CHEBI:30616"/>
    </ligand>
</feature>
<accession>A0A1F7FAD7</accession>
<dbReference type="Gene3D" id="3.30.980.40">
    <property type="match status" value="1"/>
</dbReference>